<name>R7UN22_CAPTE</name>
<feature type="region of interest" description="Disordered" evidence="1">
    <location>
        <begin position="1"/>
        <end position="157"/>
    </location>
</feature>
<sequence>MANAPAKIGRSNTFTARPFSSPQSSPLVSRHASFNTAGDHSPRTFRTFLGDRESRKRTSLSSSSCSSTSSQSPSSTIDSTNQNSVFKYSNVNHSQEPATKTSESDNETSSVMPRKVSRRSTAPEHHRRSRSLDGQEVKPPPWRSRTPGGVSTFKKDSGISNGLSYPDYIRSKCYQGESAISDANADVIELIKMLSKTLDSFSSPAKLTNTDSGIFQKNKDALVAESRQFVTDSKMLVSSATHSKEKLVQNVNNSIHTLATLTHLCQITMATMTSLPLAIALGSKVKDVANAYKTTVNAAHNAAGMPLSDPNMKMLMRQATALAAVLSTFMKTLKTLDFTP</sequence>
<organism evidence="2">
    <name type="scientific">Capitella teleta</name>
    <name type="common">Polychaete worm</name>
    <dbReference type="NCBI Taxonomy" id="283909"/>
    <lineage>
        <taxon>Eukaryota</taxon>
        <taxon>Metazoa</taxon>
        <taxon>Spiralia</taxon>
        <taxon>Lophotrochozoa</taxon>
        <taxon>Annelida</taxon>
        <taxon>Polychaeta</taxon>
        <taxon>Sedentaria</taxon>
        <taxon>Scolecida</taxon>
        <taxon>Capitellidae</taxon>
        <taxon>Capitella</taxon>
    </lineage>
</organism>
<dbReference type="STRING" id="283909.R7UN22"/>
<feature type="compositionally biased region" description="Polar residues" evidence="1">
    <location>
        <begin position="10"/>
        <end position="38"/>
    </location>
</feature>
<dbReference type="AlphaFoldDB" id="R7UN22"/>
<reference evidence="4" key="1">
    <citation type="submission" date="2012-12" db="EMBL/GenBank/DDBJ databases">
        <authorList>
            <person name="Hellsten U."/>
            <person name="Grimwood J."/>
            <person name="Chapman J.A."/>
            <person name="Shapiro H."/>
            <person name="Aerts A."/>
            <person name="Otillar R.P."/>
            <person name="Terry A.Y."/>
            <person name="Boore J.L."/>
            <person name="Simakov O."/>
            <person name="Marletaz F."/>
            <person name="Cho S.-J."/>
            <person name="Edsinger-Gonzales E."/>
            <person name="Havlak P."/>
            <person name="Kuo D.-H."/>
            <person name="Larsson T."/>
            <person name="Lv J."/>
            <person name="Arendt D."/>
            <person name="Savage R."/>
            <person name="Osoegawa K."/>
            <person name="de Jong P."/>
            <person name="Lindberg D.R."/>
            <person name="Seaver E.C."/>
            <person name="Weisblat D.A."/>
            <person name="Putnam N.H."/>
            <person name="Grigoriev I.V."/>
            <person name="Rokhsar D.S."/>
        </authorList>
    </citation>
    <scope>NUCLEOTIDE SEQUENCE</scope>
    <source>
        <strain evidence="4">I ESC-2004</strain>
    </source>
</reference>
<dbReference type="PANTHER" id="PTHR46221">
    <property type="entry name" value="FERM AND PDZ DOMAIN-CONTAINING PROTEIN FAMILY MEMBER"/>
    <property type="match status" value="1"/>
</dbReference>
<dbReference type="EnsemblMetazoa" id="CapteT175436">
    <property type="protein sequence ID" value="CapteP175436"/>
    <property type="gene ID" value="CapteG175436"/>
</dbReference>
<dbReference type="OrthoDB" id="6154435at2759"/>
<dbReference type="EMBL" id="KB299759">
    <property type="protein sequence ID" value="ELU07590.1"/>
    <property type="molecule type" value="Genomic_DNA"/>
</dbReference>
<feature type="compositionally biased region" description="Low complexity" evidence="1">
    <location>
        <begin position="59"/>
        <end position="80"/>
    </location>
</feature>
<dbReference type="Proteomes" id="UP000014760">
    <property type="component" value="Unassembled WGS sequence"/>
</dbReference>
<accession>R7UN22</accession>
<evidence type="ECO:0000313" key="2">
    <source>
        <dbReference type="EMBL" id="ELU07590.1"/>
    </source>
</evidence>
<dbReference type="EMBL" id="AMQN01007016">
    <property type="status" value="NOT_ANNOTATED_CDS"/>
    <property type="molecule type" value="Genomic_DNA"/>
</dbReference>
<evidence type="ECO:0000313" key="3">
    <source>
        <dbReference type="EnsemblMetazoa" id="CapteP175436"/>
    </source>
</evidence>
<dbReference type="Gene3D" id="1.20.1420.10">
    <property type="entry name" value="Talin, central domain"/>
    <property type="match status" value="1"/>
</dbReference>
<gene>
    <name evidence="2" type="ORF">CAPTEDRAFT_175436</name>
</gene>
<dbReference type="HOGENOM" id="CLU_816953_0_0_1"/>
<evidence type="ECO:0000313" key="4">
    <source>
        <dbReference type="Proteomes" id="UP000014760"/>
    </source>
</evidence>
<evidence type="ECO:0000256" key="1">
    <source>
        <dbReference type="SAM" id="MobiDB-lite"/>
    </source>
</evidence>
<reference evidence="2 4" key="2">
    <citation type="journal article" date="2013" name="Nature">
        <title>Insights into bilaterian evolution from three spiralian genomes.</title>
        <authorList>
            <person name="Simakov O."/>
            <person name="Marletaz F."/>
            <person name="Cho S.J."/>
            <person name="Edsinger-Gonzales E."/>
            <person name="Havlak P."/>
            <person name="Hellsten U."/>
            <person name="Kuo D.H."/>
            <person name="Larsson T."/>
            <person name="Lv J."/>
            <person name="Arendt D."/>
            <person name="Savage R."/>
            <person name="Osoegawa K."/>
            <person name="de Jong P."/>
            <person name="Grimwood J."/>
            <person name="Chapman J.A."/>
            <person name="Shapiro H."/>
            <person name="Aerts A."/>
            <person name="Otillar R.P."/>
            <person name="Terry A.Y."/>
            <person name="Boore J.L."/>
            <person name="Grigoriev I.V."/>
            <person name="Lindberg D.R."/>
            <person name="Seaver E.C."/>
            <person name="Weisblat D.A."/>
            <person name="Putnam N.H."/>
            <person name="Rokhsar D.S."/>
        </authorList>
    </citation>
    <scope>NUCLEOTIDE SEQUENCE</scope>
    <source>
        <strain evidence="2 4">I ESC-2004</strain>
    </source>
</reference>
<protein>
    <submittedName>
        <fullName evidence="2 3">Uncharacterized protein</fullName>
    </submittedName>
</protein>
<feature type="compositionally biased region" description="Polar residues" evidence="1">
    <location>
        <begin position="81"/>
        <end position="111"/>
    </location>
</feature>
<reference evidence="3" key="3">
    <citation type="submission" date="2015-06" db="UniProtKB">
        <authorList>
            <consortium name="EnsemblMetazoa"/>
        </authorList>
    </citation>
    <scope>IDENTIFICATION</scope>
</reference>
<proteinExistence type="predicted"/>
<keyword evidence="4" id="KW-1185">Reference proteome</keyword>
<dbReference type="PANTHER" id="PTHR46221:SF3">
    <property type="entry name" value="FERM AND PDZ DOMAIN-CONTAINING PROTEIN 4"/>
    <property type="match status" value="1"/>
</dbReference>